<dbReference type="EMBL" id="CAJNJA010104263">
    <property type="protein sequence ID" value="CAE7945676.1"/>
    <property type="molecule type" value="Genomic_DNA"/>
</dbReference>
<evidence type="ECO:0000259" key="10">
    <source>
        <dbReference type="Pfam" id="PF22600"/>
    </source>
</evidence>
<keyword evidence="5" id="KW-0808">Transferase</keyword>
<dbReference type="Pfam" id="PF03828">
    <property type="entry name" value="PAP_assoc"/>
    <property type="match status" value="1"/>
</dbReference>
<accession>A0A813CMF3</accession>
<dbReference type="InterPro" id="IPR054708">
    <property type="entry name" value="MTPAP-like_central"/>
</dbReference>
<feature type="domain" description="Poly(A) RNA polymerase mitochondrial-like central palm" evidence="10">
    <location>
        <begin position="20"/>
        <end position="159"/>
    </location>
</feature>
<reference evidence="11" key="1">
    <citation type="submission" date="2021-02" db="EMBL/GenBank/DDBJ databases">
        <authorList>
            <person name="Dougan E. K."/>
            <person name="Rhodes N."/>
            <person name="Thang M."/>
            <person name="Chan C."/>
        </authorList>
    </citation>
    <scope>NUCLEOTIDE SEQUENCE</scope>
</reference>
<evidence type="ECO:0000256" key="7">
    <source>
        <dbReference type="ARBA" id="ARBA00022842"/>
    </source>
</evidence>
<feature type="region of interest" description="Disordered" evidence="8">
    <location>
        <begin position="499"/>
        <end position="520"/>
    </location>
</feature>
<dbReference type="SUPFAM" id="SSF81301">
    <property type="entry name" value="Nucleotidyltransferase"/>
    <property type="match status" value="1"/>
</dbReference>
<feature type="compositionally biased region" description="Basic residues" evidence="8">
    <location>
        <begin position="429"/>
        <end position="442"/>
    </location>
</feature>
<proteinExistence type="predicted"/>
<dbReference type="CDD" id="cd05402">
    <property type="entry name" value="NT_PAP_TUTase"/>
    <property type="match status" value="1"/>
</dbReference>
<dbReference type="Gene3D" id="3.30.460.10">
    <property type="entry name" value="Beta Polymerase, domain 2"/>
    <property type="match status" value="1"/>
</dbReference>
<dbReference type="GO" id="GO:0046872">
    <property type="term" value="F:metal ion binding"/>
    <property type="evidence" value="ECO:0007669"/>
    <property type="project" value="UniProtKB-KW"/>
</dbReference>
<evidence type="ECO:0000256" key="8">
    <source>
        <dbReference type="SAM" id="MobiDB-lite"/>
    </source>
</evidence>
<evidence type="ECO:0000256" key="6">
    <source>
        <dbReference type="ARBA" id="ARBA00022723"/>
    </source>
</evidence>
<dbReference type="InterPro" id="IPR002058">
    <property type="entry name" value="PAP_assoc"/>
</dbReference>
<comment type="caution">
    <text evidence="11">The sequence shown here is derived from an EMBL/GenBank/DDBJ whole genome shotgun (WGS) entry which is preliminary data.</text>
</comment>
<evidence type="ECO:0000256" key="5">
    <source>
        <dbReference type="ARBA" id="ARBA00022679"/>
    </source>
</evidence>
<dbReference type="Proteomes" id="UP000601435">
    <property type="component" value="Unassembled WGS sequence"/>
</dbReference>
<dbReference type="GO" id="GO:0031123">
    <property type="term" value="P:RNA 3'-end processing"/>
    <property type="evidence" value="ECO:0007669"/>
    <property type="project" value="TreeGrafter"/>
</dbReference>
<evidence type="ECO:0000256" key="3">
    <source>
        <dbReference type="ARBA" id="ARBA00004496"/>
    </source>
</evidence>
<keyword evidence="6" id="KW-0479">Metal-binding</keyword>
<dbReference type="OrthoDB" id="416474at2759"/>
<evidence type="ECO:0000313" key="12">
    <source>
        <dbReference type="Proteomes" id="UP000601435"/>
    </source>
</evidence>
<dbReference type="Pfam" id="PF22600">
    <property type="entry name" value="MTPAP-like_central"/>
    <property type="match status" value="1"/>
</dbReference>
<comment type="cofactor">
    <cofactor evidence="2">
        <name>Mg(2+)</name>
        <dbReference type="ChEBI" id="CHEBI:18420"/>
    </cofactor>
</comment>
<evidence type="ECO:0000313" key="11">
    <source>
        <dbReference type="EMBL" id="CAE7945676.1"/>
    </source>
</evidence>
<evidence type="ECO:0000256" key="1">
    <source>
        <dbReference type="ARBA" id="ARBA00001936"/>
    </source>
</evidence>
<evidence type="ECO:0000256" key="4">
    <source>
        <dbReference type="ARBA" id="ARBA00022490"/>
    </source>
</evidence>
<sequence length="549" mass="61018">MLSSAHAGRRNAQLQVSCLEQEARARLNEYAMTTEVRERMNRCVHALEEVVTSLGPNWRVSPFGSAANGFGTKFSDLDATCYELPEEGKEPEQQQPAAEVLSERLAPLLRKHKSFDIAQEVLHARVPILKLCFEGKLEVDLSCHNTLPLQNTKLLKAYSTLDDRVKELVILVKLWAKDRGVCGASRSHLSSYALTLMAIYFMQVHPKISLPMLPPQAFKDDSHVDVGAKVEAARSSWSCNLSLGQFVLRFFNFYSLEFSWGSEVVSVRLPNRLDASENHLVKLKGRNFRRLHVEDPVDETRNLNCVLGDAQEIELQRALAETYSRLQAKEPVSLGTPLEETQYAGADLASSPGRTVTIKVFEHLLQSCPEEADLPPAIMEAAHRHEAENLINIRQHSLSEASTAASCASSTDEEHGAAQGEGENSPRNAHFRRGNGKEKLRRGSGAEGSPDGYVVAEAARTSPILQMLQQKPDPEITPEFTGQMAGLQLLQMIRHEQPTAEPEHGPIPAQPPAQRATRRTKMTNSIMAKVMQSCEAQNHKSDVEEKVWQ</sequence>
<feature type="region of interest" description="Disordered" evidence="8">
    <location>
        <begin position="402"/>
        <end position="452"/>
    </location>
</feature>
<comment type="subcellular location">
    <subcellularLocation>
        <location evidence="3">Cytoplasm</location>
    </subcellularLocation>
</comment>
<dbReference type="GO" id="GO:0005737">
    <property type="term" value="C:cytoplasm"/>
    <property type="evidence" value="ECO:0007669"/>
    <property type="project" value="UniProtKB-SubCell"/>
</dbReference>
<dbReference type="SUPFAM" id="SSF81631">
    <property type="entry name" value="PAP/OAS1 substrate-binding domain"/>
    <property type="match status" value="1"/>
</dbReference>
<feature type="domain" description="PAP-associated" evidence="9">
    <location>
        <begin position="242"/>
        <end position="300"/>
    </location>
</feature>
<dbReference type="Gene3D" id="1.10.1410.10">
    <property type="match status" value="1"/>
</dbReference>
<comment type="cofactor">
    <cofactor evidence="1">
        <name>Mn(2+)</name>
        <dbReference type="ChEBI" id="CHEBI:29035"/>
    </cofactor>
</comment>
<keyword evidence="12" id="KW-1185">Reference proteome</keyword>
<name>A0A813CMF3_9DINO</name>
<dbReference type="InterPro" id="IPR043519">
    <property type="entry name" value="NT_sf"/>
</dbReference>
<dbReference type="GO" id="GO:0016779">
    <property type="term" value="F:nucleotidyltransferase activity"/>
    <property type="evidence" value="ECO:0007669"/>
    <property type="project" value="TreeGrafter"/>
</dbReference>
<dbReference type="PANTHER" id="PTHR12271:SF40">
    <property type="entry name" value="POLY(A) RNA POLYMERASE GLD2"/>
    <property type="match status" value="1"/>
</dbReference>
<keyword evidence="7" id="KW-0460">Magnesium</keyword>
<organism evidence="11 12">
    <name type="scientific">Symbiodinium necroappetens</name>
    <dbReference type="NCBI Taxonomy" id="1628268"/>
    <lineage>
        <taxon>Eukaryota</taxon>
        <taxon>Sar</taxon>
        <taxon>Alveolata</taxon>
        <taxon>Dinophyceae</taxon>
        <taxon>Suessiales</taxon>
        <taxon>Symbiodiniaceae</taxon>
        <taxon>Symbiodinium</taxon>
    </lineage>
</organism>
<protein>
    <submittedName>
        <fullName evidence="11">TUT7 protein</fullName>
    </submittedName>
</protein>
<keyword evidence="4" id="KW-0963">Cytoplasm</keyword>
<evidence type="ECO:0000256" key="2">
    <source>
        <dbReference type="ARBA" id="ARBA00001946"/>
    </source>
</evidence>
<evidence type="ECO:0000259" key="9">
    <source>
        <dbReference type="Pfam" id="PF03828"/>
    </source>
</evidence>
<gene>
    <name evidence="11" type="primary">TUT7</name>
    <name evidence="11" type="ORF">SNEC2469_LOCUS35639</name>
</gene>
<dbReference type="AlphaFoldDB" id="A0A813CMF3"/>
<dbReference type="PANTHER" id="PTHR12271">
    <property type="entry name" value="POLY A POLYMERASE CID PAP -RELATED"/>
    <property type="match status" value="1"/>
</dbReference>